<accession>A0A2A6C3W7</accession>
<evidence type="ECO:0000313" key="4">
    <source>
        <dbReference type="Proteomes" id="UP000005239"/>
    </source>
</evidence>
<dbReference type="InterPro" id="IPR014044">
    <property type="entry name" value="CAP_dom"/>
</dbReference>
<reference evidence="4" key="1">
    <citation type="journal article" date="2008" name="Nat. Genet.">
        <title>The Pristionchus pacificus genome provides a unique perspective on nematode lifestyle and parasitism.</title>
        <authorList>
            <person name="Dieterich C."/>
            <person name="Clifton S.W."/>
            <person name="Schuster L.N."/>
            <person name="Chinwalla A."/>
            <person name="Delehaunty K."/>
            <person name="Dinkelacker I."/>
            <person name="Fulton L."/>
            <person name="Fulton R."/>
            <person name="Godfrey J."/>
            <person name="Minx P."/>
            <person name="Mitreva M."/>
            <person name="Roeseler W."/>
            <person name="Tian H."/>
            <person name="Witte H."/>
            <person name="Yang S.P."/>
            <person name="Wilson R.K."/>
            <person name="Sommer R.J."/>
        </authorList>
    </citation>
    <scope>NUCLEOTIDE SEQUENCE [LARGE SCALE GENOMIC DNA]</scope>
    <source>
        <strain evidence="4">PS312</strain>
    </source>
</reference>
<dbReference type="Gene3D" id="3.40.33.10">
    <property type="entry name" value="CAP"/>
    <property type="match status" value="1"/>
</dbReference>
<dbReference type="FunFam" id="3.40.33.10:FF:000021">
    <property type="entry name" value="Scl-5"/>
    <property type="match status" value="1"/>
</dbReference>
<feature type="compositionally biased region" description="Pro residues" evidence="1">
    <location>
        <begin position="673"/>
        <end position="682"/>
    </location>
</feature>
<feature type="compositionally biased region" description="Low complexity" evidence="1">
    <location>
        <begin position="410"/>
        <end position="439"/>
    </location>
</feature>
<proteinExistence type="predicted"/>
<feature type="region of interest" description="Disordered" evidence="1">
    <location>
        <begin position="666"/>
        <end position="774"/>
    </location>
</feature>
<dbReference type="Pfam" id="PF00188">
    <property type="entry name" value="CAP"/>
    <property type="match status" value="1"/>
</dbReference>
<evidence type="ECO:0000256" key="1">
    <source>
        <dbReference type="SAM" id="MobiDB-lite"/>
    </source>
</evidence>
<gene>
    <name evidence="3" type="primary">WBGene00100556</name>
</gene>
<dbReference type="Gene3D" id="2.30.31.10">
    <property type="entry name" value="Transcriptional Coactivator Pc4, Chain A"/>
    <property type="match status" value="1"/>
</dbReference>
<name>A0A2A6C3W7_PRIPA</name>
<dbReference type="PRINTS" id="PR00837">
    <property type="entry name" value="V5TPXLIKE"/>
</dbReference>
<dbReference type="CDD" id="cd05380">
    <property type="entry name" value="CAP_euk"/>
    <property type="match status" value="1"/>
</dbReference>
<dbReference type="SMART" id="SM00198">
    <property type="entry name" value="SCP"/>
    <property type="match status" value="1"/>
</dbReference>
<dbReference type="InterPro" id="IPR035940">
    <property type="entry name" value="CAP_sf"/>
</dbReference>
<feature type="compositionally biased region" description="Low complexity" evidence="1">
    <location>
        <begin position="458"/>
        <end position="487"/>
    </location>
</feature>
<organism evidence="3 4">
    <name type="scientific">Pristionchus pacificus</name>
    <name type="common">Parasitic nematode worm</name>
    <dbReference type="NCBI Taxonomy" id="54126"/>
    <lineage>
        <taxon>Eukaryota</taxon>
        <taxon>Metazoa</taxon>
        <taxon>Ecdysozoa</taxon>
        <taxon>Nematoda</taxon>
        <taxon>Chromadorea</taxon>
        <taxon>Rhabditida</taxon>
        <taxon>Rhabditina</taxon>
        <taxon>Diplogasteromorpha</taxon>
        <taxon>Diplogasteroidea</taxon>
        <taxon>Neodiplogasteridae</taxon>
        <taxon>Pristionchus</taxon>
    </lineage>
</organism>
<dbReference type="GO" id="GO:0003677">
    <property type="term" value="F:DNA binding"/>
    <property type="evidence" value="ECO:0007669"/>
    <property type="project" value="InterPro"/>
</dbReference>
<dbReference type="Pfam" id="PF02229">
    <property type="entry name" value="PC4"/>
    <property type="match status" value="1"/>
</dbReference>
<feature type="compositionally biased region" description="Basic and acidic residues" evidence="1">
    <location>
        <begin position="327"/>
        <end position="339"/>
    </location>
</feature>
<dbReference type="InterPro" id="IPR009044">
    <property type="entry name" value="ssDNA-bd_transcriptional_reg"/>
</dbReference>
<feature type="compositionally biased region" description="Pro residues" evidence="1">
    <location>
        <begin position="495"/>
        <end position="504"/>
    </location>
</feature>
<dbReference type="PRINTS" id="PR00838">
    <property type="entry name" value="V5ALLERGEN"/>
</dbReference>
<dbReference type="AlphaFoldDB" id="A0A2A6C3W7"/>
<sequence length="774" mass="83741">MLRICLLLGLLSVVSIVHSQQCTGGIPSAEVKGFLDAHNKLRQSISAGTYVAKGKTMPAAKTPIPNLTWDCDIEKSAQKVASTCVFAHSTNRVNLGENLYTYMSSAAVSFTGKGKAASDSWEKEFQDFGWSDIKLTAAVFNTGIGHATQMAWAKSTKIGCGMALCQSGKQVIVACRIGNMLNNNYFGKFMERLKLTKLLNSDRVRDFLKEITGDVNKYPYCIHSDSEQFQKEDKKKKISKKRELSDCDYYEGVDDPTPIKKKGKNEAGSTVKNAEGDEMIEMEYVTVRMFKGQTYIDIREFYMEKASGEMKPGKNGISLNPEQYNNSKKDMGEVDKKTDAASPYKTDSATASVAASSTESEQQLQQVQQSSTHAYAPPPSRPRFNSLAEAFALKPQGEQPQSSPKQPLQNGNSSANMSNNAPPISGSPLASPQSQLSQGYDGMVPPASPFPPHMQQYAAHSSPVPMSASPAMGMPVPHSPVMSPAPGSVGGPGPGMYPQPPTPQRPTMTQGMPLTPGGGMQMVPPGTPGALHLMQPGQAQMQQQMVGQPMQPMQQPGMQGMQPGMQPGQMMAMGPQGQMMMQGQQYGYPMQPGQPWGQQPQMMPPHYVRKPTMMGAAAMPGGAPPQRVMIQRVPYPTGPGYPPGTMAPQQTPQQAAQQMQQQMPAGPQYAVRPMPPQYPPIPSQAGVPSQTPGYGYPQGTMPVQSPVPYPGGATVPAGMQPMPQGAVPQQYPQQPQQRQQLQQPQQPQPGQQMPMRPYMQSPQGQQMMAAGQQP</sequence>
<dbReference type="GO" id="GO:0005615">
    <property type="term" value="C:extracellular space"/>
    <property type="evidence" value="ECO:0000318"/>
    <property type="project" value="GO_Central"/>
</dbReference>
<feature type="compositionally biased region" description="Low complexity" evidence="1">
    <location>
        <begin position="348"/>
        <end position="372"/>
    </location>
</feature>
<dbReference type="InterPro" id="IPR002413">
    <property type="entry name" value="V5_allergen-like"/>
</dbReference>
<evidence type="ECO:0000256" key="2">
    <source>
        <dbReference type="SAM" id="SignalP"/>
    </source>
</evidence>
<feature type="chain" id="PRO_5043545645" evidence="2">
    <location>
        <begin position="20"/>
        <end position="774"/>
    </location>
</feature>
<dbReference type="GO" id="GO:0006355">
    <property type="term" value="P:regulation of DNA-templated transcription"/>
    <property type="evidence" value="ECO:0007669"/>
    <property type="project" value="InterPro"/>
</dbReference>
<feature type="compositionally biased region" description="Polar residues" evidence="1">
    <location>
        <begin position="317"/>
        <end position="326"/>
    </location>
</feature>
<feature type="region of interest" description="Disordered" evidence="1">
    <location>
        <begin position="308"/>
        <end position="513"/>
    </location>
</feature>
<protein>
    <submittedName>
        <fullName evidence="3">SCP domain-containing protein</fullName>
    </submittedName>
</protein>
<accession>A0A8R1YDI3</accession>
<dbReference type="InterPro" id="IPR001283">
    <property type="entry name" value="CRISP-related"/>
</dbReference>
<feature type="compositionally biased region" description="Low complexity" evidence="1">
    <location>
        <begin position="728"/>
        <end position="774"/>
    </location>
</feature>
<keyword evidence="2" id="KW-0732">Signal</keyword>
<reference evidence="3" key="2">
    <citation type="submission" date="2022-06" db="UniProtKB">
        <authorList>
            <consortium name="EnsemblMetazoa"/>
        </authorList>
    </citation>
    <scope>IDENTIFICATION</scope>
    <source>
        <strain evidence="3">PS312</strain>
    </source>
</reference>
<dbReference type="Proteomes" id="UP000005239">
    <property type="component" value="Unassembled WGS sequence"/>
</dbReference>
<evidence type="ECO:0000313" key="3">
    <source>
        <dbReference type="EnsemblMetazoa" id="PPA11002.1"/>
    </source>
</evidence>
<keyword evidence="4" id="KW-1185">Reference proteome</keyword>
<dbReference type="InterPro" id="IPR003173">
    <property type="entry name" value="PC4_C"/>
</dbReference>
<dbReference type="PANTHER" id="PTHR10334">
    <property type="entry name" value="CYSTEINE-RICH SECRETORY PROTEIN-RELATED"/>
    <property type="match status" value="1"/>
</dbReference>
<dbReference type="SUPFAM" id="SSF55797">
    <property type="entry name" value="PR-1-like"/>
    <property type="match status" value="1"/>
</dbReference>
<dbReference type="SUPFAM" id="SSF54447">
    <property type="entry name" value="ssDNA-binding transcriptional regulator domain"/>
    <property type="match status" value="1"/>
</dbReference>
<feature type="signal peptide" evidence="2">
    <location>
        <begin position="1"/>
        <end position="19"/>
    </location>
</feature>
<dbReference type="EnsemblMetazoa" id="PPA11002.1">
    <property type="protein sequence ID" value="PPA11002.1"/>
    <property type="gene ID" value="WBGene00100556"/>
</dbReference>
<feature type="compositionally biased region" description="Polar residues" evidence="1">
    <location>
        <begin position="398"/>
        <end position="409"/>
    </location>
</feature>